<dbReference type="Proteomes" id="UP000324222">
    <property type="component" value="Unassembled WGS sequence"/>
</dbReference>
<dbReference type="EMBL" id="VSRR010000047">
    <property type="protein sequence ID" value="MPC08876.1"/>
    <property type="molecule type" value="Genomic_DNA"/>
</dbReference>
<keyword evidence="3" id="KW-1185">Reference proteome</keyword>
<sequence>MLMKDGGAVSGTRGYPWCGLNGGVICAGCVEGGGGVARNGTLEFRTKKKVGTIKAVILGRGAAAAAAALTAVCQRRDSLRGSRGEGRGRGSEARAGSSDGGDKPSLRGSSGPGTPLPVPALPRPAPPRPAIWPPGEDNKDYSQIKQFYISFQIDALQGTQLVDIARTVLATALRVWNPARVAAVHVPKYHR</sequence>
<reference evidence="2 3" key="1">
    <citation type="submission" date="2019-05" db="EMBL/GenBank/DDBJ databases">
        <title>Another draft genome of Portunus trituberculatus and its Hox gene families provides insights of decapod evolution.</title>
        <authorList>
            <person name="Jeong J.-H."/>
            <person name="Song I."/>
            <person name="Kim S."/>
            <person name="Choi T."/>
            <person name="Kim D."/>
            <person name="Ryu S."/>
            <person name="Kim W."/>
        </authorList>
    </citation>
    <scope>NUCLEOTIDE SEQUENCE [LARGE SCALE GENOMIC DNA]</scope>
    <source>
        <tissue evidence="2">Muscle</tissue>
    </source>
</reference>
<evidence type="ECO:0000313" key="3">
    <source>
        <dbReference type="Proteomes" id="UP000324222"/>
    </source>
</evidence>
<comment type="caution">
    <text evidence="2">The sequence shown here is derived from an EMBL/GenBank/DDBJ whole genome shotgun (WGS) entry which is preliminary data.</text>
</comment>
<accession>A0A5B7CKI4</accession>
<gene>
    <name evidence="2" type="ORF">E2C01_001471</name>
</gene>
<feature type="region of interest" description="Disordered" evidence="1">
    <location>
        <begin position="77"/>
        <end position="137"/>
    </location>
</feature>
<evidence type="ECO:0000256" key="1">
    <source>
        <dbReference type="SAM" id="MobiDB-lite"/>
    </source>
</evidence>
<proteinExistence type="predicted"/>
<name>A0A5B7CKI4_PORTR</name>
<feature type="compositionally biased region" description="Basic and acidic residues" evidence="1">
    <location>
        <begin position="77"/>
        <end position="92"/>
    </location>
</feature>
<protein>
    <submittedName>
        <fullName evidence="2">Uncharacterized protein</fullName>
    </submittedName>
</protein>
<evidence type="ECO:0000313" key="2">
    <source>
        <dbReference type="EMBL" id="MPC08876.1"/>
    </source>
</evidence>
<organism evidence="2 3">
    <name type="scientific">Portunus trituberculatus</name>
    <name type="common">Swimming crab</name>
    <name type="synonym">Neptunus trituberculatus</name>
    <dbReference type="NCBI Taxonomy" id="210409"/>
    <lineage>
        <taxon>Eukaryota</taxon>
        <taxon>Metazoa</taxon>
        <taxon>Ecdysozoa</taxon>
        <taxon>Arthropoda</taxon>
        <taxon>Crustacea</taxon>
        <taxon>Multicrustacea</taxon>
        <taxon>Malacostraca</taxon>
        <taxon>Eumalacostraca</taxon>
        <taxon>Eucarida</taxon>
        <taxon>Decapoda</taxon>
        <taxon>Pleocyemata</taxon>
        <taxon>Brachyura</taxon>
        <taxon>Eubrachyura</taxon>
        <taxon>Portunoidea</taxon>
        <taxon>Portunidae</taxon>
        <taxon>Portuninae</taxon>
        <taxon>Portunus</taxon>
    </lineage>
</organism>
<feature type="compositionally biased region" description="Pro residues" evidence="1">
    <location>
        <begin position="114"/>
        <end position="132"/>
    </location>
</feature>
<dbReference type="AlphaFoldDB" id="A0A5B7CKI4"/>